<dbReference type="GO" id="GO:0005829">
    <property type="term" value="C:cytosol"/>
    <property type="evidence" value="ECO:0007669"/>
    <property type="project" value="TreeGrafter"/>
</dbReference>
<name>A0A229P2A3_9BACL</name>
<sequence>MEIKGELEVISAYMRAFELESIFPGELIAKAELVKYGRGDTIMTQGEVASSLLILVEGKIKVFNTISDGKSLILSFLNPLEVIGDIEYAQRGMELMNTVEAVTPVTGIRFSYRQLDLHVQEQAPFLRFLLGIITRKFKIKNNSLSFNLLYPVEVRLASYLLSVISVASEEDGQATTRLEAGALRDAANLIGTSYRHLNRVLVQFAADGLIERKRSSIAIRDREALSALAGDNIYELSTGGI</sequence>
<dbReference type="Proteomes" id="UP000215145">
    <property type="component" value="Unassembled WGS sequence"/>
</dbReference>
<dbReference type="PANTHER" id="PTHR24567:SF26">
    <property type="entry name" value="REGULATORY PROTEIN YEIL"/>
    <property type="match status" value="1"/>
</dbReference>
<dbReference type="InterPro" id="IPR050397">
    <property type="entry name" value="Env_Response_Regulators"/>
</dbReference>
<evidence type="ECO:0000259" key="6">
    <source>
        <dbReference type="PROSITE" id="PS51063"/>
    </source>
</evidence>
<evidence type="ECO:0000313" key="8">
    <source>
        <dbReference type="Proteomes" id="UP000215145"/>
    </source>
</evidence>
<keyword evidence="1" id="KW-0805">Transcription regulation</keyword>
<dbReference type="InterPro" id="IPR036390">
    <property type="entry name" value="WH_DNA-bd_sf"/>
</dbReference>
<dbReference type="RefSeq" id="WP_089523322.1">
    <property type="nucleotide sequence ID" value="NZ_NMUQ01000001.1"/>
</dbReference>
<protein>
    <submittedName>
        <fullName evidence="7">Crp/Fnr family transcriptional regulator</fullName>
    </submittedName>
</protein>
<evidence type="ECO:0000256" key="1">
    <source>
        <dbReference type="ARBA" id="ARBA00023015"/>
    </source>
</evidence>
<dbReference type="OrthoDB" id="581021at2"/>
<dbReference type="CDD" id="cd00038">
    <property type="entry name" value="CAP_ED"/>
    <property type="match status" value="1"/>
</dbReference>
<evidence type="ECO:0000256" key="3">
    <source>
        <dbReference type="ARBA" id="ARBA00023159"/>
    </source>
</evidence>
<accession>A0A229P2A3</accession>
<dbReference type="SUPFAM" id="SSF46785">
    <property type="entry name" value="Winged helix' DNA-binding domain"/>
    <property type="match status" value="1"/>
</dbReference>
<keyword evidence="8" id="KW-1185">Reference proteome</keyword>
<proteinExistence type="predicted"/>
<dbReference type="InterPro" id="IPR000595">
    <property type="entry name" value="cNMP-bd_dom"/>
</dbReference>
<keyword evidence="2" id="KW-0238">DNA-binding</keyword>
<reference evidence="7 8" key="1">
    <citation type="submission" date="2017-07" db="EMBL/GenBank/DDBJ databases">
        <title>Paenibacillus herberti R33 genome sequencing and assembly.</title>
        <authorList>
            <person name="Su W."/>
        </authorList>
    </citation>
    <scope>NUCLEOTIDE SEQUENCE [LARGE SCALE GENOMIC DNA]</scope>
    <source>
        <strain evidence="7 8">R33</strain>
    </source>
</reference>
<organism evidence="7 8">
    <name type="scientific">Paenibacillus herberti</name>
    <dbReference type="NCBI Taxonomy" id="1619309"/>
    <lineage>
        <taxon>Bacteria</taxon>
        <taxon>Bacillati</taxon>
        <taxon>Bacillota</taxon>
        <taxon>Bacilli</taxon>
        <taxon>Bacillales</taxon>
        <taxon>Paenibacillaceae</taxon>
        <taxon>Paenibacillus</taxon>
    </lineage>
</organism>
<dbReference type="SUPFAM" id="SSF51206">
    <property type="entry name" value="cAMP-binding domain-like"/>
    <property type="match status" value="1"/>
</dbReference>
<dbReference type="InterPro" id="IPR014710">
    <property type="entry name" value="RmlC-like_jellyroll"/>
</dbReference>
<evidence type="ECO:0000256" key="2">
    <source>
        <dbReference type="ARBA" id="ARBA00023125"/>
    </source>
</evidence>
<dbReference type="AlphaFoldDB" id="A0A229P2A3"/>
<dbReference type="PANTHER" id="PTHR24567">
    <property type="entry name" value="CRP FAMILY TRANSCRIPTIONAL REGULATORY PROTEIN"/>
    <property type="match status" value="1"/>
</dbReference>
<keyword evidence="3" id="KW-0010">Activator</keyword>
<evidence type="ECO:0000259" key="5">
    <source>
        <dbReference type="PROSITE" id="PS50042"/>
    </source>
</evidence>
<dbReference type="EMBL" id="NMUQ01000001">
    <property type="protein sequence ID" value="OXM16238.1"/>
    <property type="molecule type" value="Genomic_DNA"/>
</dbReference>
<feature type="domain" description="Cyclic nucleotide-binding" evidence="5">
    <location>
        <begin position="26"/>
        <end position="105"/>
    </location>
</feature>
<dbReference type="Pfam" id="PF00027">
    <property type="entry name" value="cNMP_binding"/>
    <property type="match status" value="1"/>
</dbReference>
<keyword evidence="4" id="KW-0804">Transcription</keyword>
<dbReference type="SMART" id="SM00100">
    <property type="entry name" value="cNMP"/>
    <property type="match status" value="1"/>
</dbReference>
<dbReference type="GO" id="GO:0003700">
    <property type="term" value="F:DNA-binding transcription factor activity"/>
    <property type="evidence" value="ECO:0007669"/>
    <property type="project" value="TreeGrafter"/>
</dbReference>
<dbReference type="InterPro" id="IPR018490">
    <property type="entry name" value="cNMP-bd_dom_sf"/>
</dbReference>
<gene>
    <name evidence="7" type="ORF">CGZ75_05980</name>
</gene>
<comment type="caution">
    <text evidence="7">The sequence shown here is derived from an EMBL/GenBank/DDBJ whole genome shotgun (WGS) entry which is preliminary data.</text>
</comment>
<evidence type="ECO:0000256" key="4">
    <source>
        <dbReference type="ARBA" id="ARBA00023163"/>
    </source>
</evidence>
<dbReference type="InterPro" id="IPR012318">
    <property type="entry name" value="HTH_CRP"/>
</dbReference>
<dbReference type="PROSITE" id="PS50042">
    <property type="entry name" value="CNMP_BINDING_3"/>
    <property type="match status" value="1"/>
</dbReference>
<dbReference type="Pfam" id="PF13545">
    <property type="entry name" value="HTH_Crp_2"/>
    <property type="match status" value="1"/>
</dbReference>
<feature type="domain" description="HTH crp-type" evidence="6">
    <location>
        <begin position="150"/>
        <end position="223"/>
    </location>
</feature>
<dbReference type="Gene3D" id="2.60.120.10">
    <property type="entry name" value="Jelly Rolls"/>
    <property type="match status" value="1"/>
</dbReference>
<dbReference type="GO" id="GO:0003677">
    <property type="term" value="F:DNA binding"/>
    <property type="evidence" value="ECO:0007669"/>
    <property type="project" value="UniProtKB-KW"/>
</dbReference>
<evidence type="ECO:0000313" key="7">
    <source>
        <dbReference type="EMBL" id="OXM16238.1"/>
    </source>
</evidence>
<dbReference type="PROSITE" id="PS51063">
    <property type="entry name" value="HTH_CRP_2"/>
    <property type="match status" value="1"/>
</dbReference>